<name>A0A7R7ZMI9_ASPCH</name>
<organism evidence="1 2">
    <name type="scientific">Aspergillus chevalieri</name>
    <name type="common">Eurotium chevalieri</name>
    <dbReference type="NCBI Taxonomy" id="182096"/>
    <lineage>
        <taxon>Eukaryota</taxon>
        <taxon>Fungi</taxon>
        <taxon>Dikarya</taxon>
        <taxon>Ascomycota</taxon>
        <taxon>Pezizomycotina</taxon>
        <taxon>Eurotiomycetes</taxon>
        <taxon>Eurotiomycetidae</taxon>
        <taxon>Eurotiales</taxon>
        <taxon>Aspergillaceae</taxon>
        <taxon>Aspergillus</taxon>
        <taxon>Aspergillus subgen. Aspergillus</taxon>
    </lineage>
</organism>
<dbReference type="GeneID" id="66981033"/>
<dbReference type="RefSeq" id="XP_043135196.1">
    <property type="nucleotide sequence ID" value="XM_043277304.1"/>
</dbReference>
<reference evidence="1" key="2">
    <citation type="submission" date="2021-02" db="EMBL/GenBank/DDBJ databases">
        <title>Aspergillus chevalieri M1 genome sequence.</title>
        <authorList>
            <person name="Kadooka C."/>
            <person name="Mori K."/>
            <person name="Futagami T."/>
        </authorList>
    </citation>
    <scope>NUCLEOTIDE SEQUENCE</scope>
    <source>
        <strain evidence="1">M1</strain>
    </source>
</reference>
<dbReference type="Proteomes" id="UP000637239">
    <property type="component" value="Chromosome 3"/>
</dbReference>
<proteinExistence type="predicted"/>
<evidence type="ECO:0000313" key="2">
    <source>
        <dbReference type="Proteomes" id="UP000637239"/>
    </source>
</evidence>
<sequence length="143" mass="16510">MTFPLEYAFQKEFYRSFYTVVDGSVMISPEYVVKRGKCGGTIDFLVSSKGLGFELLRNRDKIVEHMNRFEVGGAYYHLIDTRVMQKYIVLDFTCMMPHKQRPEYQAHLYHAVFSDGFGNVSIVGTSNLEVVDRFTLLENSDPL</sequence>
<dbReference type="AlphaFoldDB" id="A0A7R7ZMI9"/>
<evidence type="ECO:0000313" key="1">
    <source>
        <dbReference type="EMBL" id="BCR86674.1"/>
    </source>
</evidence>
<gene>
    <name evidence="1" type="ORF">ACHE_30661A</name>
</gene>
<accession>A0A7R7ZMI9</accession>
<dbReference type="EMBL" id="AP024418">
    <property type="protein sequence ID" value="BCR86674.1"/>
    <property type="molecule type" value="Genomic_DNA"/>
</dbReference>
<reference evidence="1" key="1">
    <citation type="submission" date="2021-01" db="EMBL/GenBank/DDBJ databases">
        <authorList>
            <consortium name="Aspergillus chevalieri M1 genome sequencing consortium"/>
            <person name="Kazuki M."/>
            <person name="Futagami T."/>
        </authorList>
    </citation>
    <scope>NUCLEOTIDE SEQUENCE</scope>
    <source>
        <strain evidence="1">M1</strain>
    </source>
</reference>
<protein>
    <submittedName>
        <fullName evidence="1">Uncharacterized protein</fullName>
    </submittedName>
</protein>
<dbReference type="KEGG" id="ache:ACHE_30661A"/>
<keyword evidence="2" id="KW-1185">Reference proteome</keyword>